<accession>A0A6M3JWC1</accession>
<organism evidence="4">
    <name type="scientific">viral metagenome</name>
    <dbReference type="NCBI Taxonomy" id="1070528"/>
    <lineage>
        <taxon>unclassified sequences</taxon>
        <taxon>metagenomes</taxon>
        <taxon>organismal metagenomes</taxon>
    </lineage>
</organism>
<dbReference type="EMBL" id="MT142092">
    <property type="protein sequence ID" value="QJA74346.1"/>
    <property type="molecule type" value="Genomic_DNA"/>
</dbReference>
<evidence type="ECO:0000259" key="3">
    <source>
        <dbReference type="Pfam" id="PF10145"/>
    </source>
</evidence>
<reference evidence="4" key="1">
    <citation type="submission" date="2020-03" db="EMBL/GenBank/DDBJ databases">
        <title>The deep terrestrial virosphere.</title>
        <authorList>
            <person name="Holmfeldt K."/>
            <person name="Nilsson E."/>
            <person name="Simone D."/>
            <person name="Lopez-Fernandez M."/>
            <person name="Wu X."/>
            <person name="de Brujin I."/>
            <person name="Lundin D."/>
            <person name="Andersson A."/>
            <person name="Bertilsson S."/>
            <person name="Dopson M."/>
        </authorList>
    </citation>
    <scope>NUCLEOTIDE SEQUENCE</scope>
    <source>
        <strain evidence="4">MM415A02041</strain>
    </source>
</reference>
<evidence type="ECO:0000313" key="4">
    <source>
        <dbReference type="EMBL" id="QJA74346.1"/>
    </source>
</evidence>
<protein>
    <submittedName>
        <fullName evidence="4">Putative tail protein</fullName>
    </submittedName>
</protein>
<keyword evidence="2" id="KW-0472">Membrane</keyword>
<proteinExistence type="predicted"/>
<feature type="domain" description="Phage tail tape measure protein" evidence="3">
    <location>
        <begin position="82"/>
        <end position="280"/>
    </location>
</feature>
<dbReference type="InterPro" id="IPR010090">
    <property type="entry name" value="Phage_tape_meas"/>
</dbReference>
<evidence type="ECO:0000256" key="1">
    <source>
        <dbReference type="ARBA" id="ARBA00022612"/>
    </source>
</evidence>
<evidence type="ECO:0000256" key="2">
    <source>
        <dbReference type="SAM" id="Phobius"/>
    </source>
</evidence>
<dbReference type="PANTHER" id="PTHR37813">
    <property type="entry name" value="FELS-2 PROPHAGE PROTEIN"/>
    <property type="match status" value="1"/>
</dbReference>
<keyword evidence="1" id="KW-1188">Viral release from host cell</keyword>
<dbReference type="Pfam" id="PF10145">
    <property type="entry name" value="PhageMin_Tail"/>
    <property type="match status" value="1"/>
</dbReference>
<dbReference type="NCBIfam" id="TIGR01760">
    <property type="entry name" value="tape_meas_TP901"/>
    <property type="match status" value="1"/>
</dbReference>
<keyword evidence="2" id="KW-1133">Transmembrane helix</keyword>
<gene>
    <name evidence="4" type="ORF">MM415A02041_0004</name>
</gene>
<keyword evidence="2" id="KW-0812">Transmembrane</keyword>
<dbReference type="AlphaFoldDB" id="A0A6M3JWC1"/>
<name>A0A6M3JWC1_9ZZZZ</name>
<feature type="transmembrane region" description="Helical" evidence="2">
    <location>
        <begin position="408"/>
        <end position="430"/>
    </location>
</feature>
<sequence length="807" mass="87344">MNAVNVGAIKGEIWLDDRRWRGTVGVINRDIQGLGTALLGIGVVATAGLTVAVREFASFDRELRKAASVIDATEEDLRNMGKAAVESSIQWNMAAEDTTEAFLHMGRAGLTVTEQLEAFNSIVVASKAMLTDMQVTAEGVIQTMLAFKIPFAETEQTVNIVSAAVNKSVQSLEDMLVALSYAAKPAQQMNNTLSETSAMLSLIAQEGITGSKAGTALRFALTALASPVGDAQMLLWRLSIATKDASGAMLPLMDVIDQLRDRLTGMTEEYQLQVLETLFGRRALPSMIVLFQQGSKAVRDFAYELEHTNDTAMTVGERMMKAFSERAGQLWRTIQDVARALGEKLAPSLTSYFTFIQDKMGVLREWIRNNGELVTSLVKATAQVALTSVAFGMLLLLVPRIIQAVKGLIMIIASPFAAVVIGILALKIAWDQNFMGMQTSVQKLIDKINSIPDSTGEVLSWLEYRFNKLGTAIIATGAGALAGTALMGGPWGAGIGGAIGLGSYLLRPNVNIPKPNFGALGLSSGTGAPVKSWEDIVAEVKRTFNPDTLKEALGDIGDFGLDVLDKIPGFAELNTSLKDLTSQFRNFMYSQGFVQEQTLWASDMGTRIQGMKNKQLYPGVADIGIKEMEKKFRDWYKAVERQWDDAATQTKNSFTSLTAEFTTMQQGMVDGWADAIAQMMQKGASFRDFMDNIWNSMWMSFSRMIGNMLATQAMDILLSAKPGGGITHGEGLGLSDSYMNLSPLVPKGSTPNLGAMGTPKITVITNNNGAPVAQKIAGITQQGRDMIIQVVQDELQQNPAFKGAFAF</sequence>
<feature type="transmembrane region" description="Helical" evidence="2">
    <location>
        <begin position="377"/>
        <end position="396"/>
    </location>
</feature>
<dbReference type="PANTHER" id="PTHR37813:SF1">
    <property type="entry name" value="FELS-2 PROPHAGE PROTEIN"/>
    <property type="match status" value="1"/>
</dbReference>